<feature type="region of interest" description="Disordered" evidence="5">
    <location>
        <begin position="1"/>
        <end position="118"/>
    </location>
</feature>
<dbReference type="InterPro" id="IPR000589">
    <property type="entry name" value="Ribosomal_uS15"/>
</dbReference>
<protein>
    <recommendedName>
        <fullName evidence="4">Small ribosomal subunit protein uS15c</fullName>
    </recommendedName>
</protein>
<dbReference type="InterPro" id="IPR009068">
    <property type="entry name" value="uS15_NS1_RNA-bd_sf"/>
</dbReference>
<feature type="compositionally biased region" description="Polar residues" evidence="5">
    <location>
        <begin position="98"/>
        <end position="109"/>
    </location>
</feature>
<dbReference type="SUPFAM" id="SSF47060">
    <property type="entry name" value="S15/NS1 RNA-binding domain"/>
    <property type="match status" value="1"/>
</dbReference>
<keyword evidence="7" id="KW-1185">Reference proteome</keyword>
<dbReference type="GO" id="GO:1990904">
    <property type="term" value="C:ribonucleoprotein complex"/>
    <property type="evidence" value="ECO:0007669"/>
    <property type="project" value="UniProtKB-KW"/>
</dbReference>
<dbReference type="GO" id="GO:0005840">
    <property type="term" value="C:ribosome"/>
    <property type="evidence" value="ECO:0007669"/>
    <property type="project" value="UniProtKB-KW"/>
</dbReference>
<evidence type="ECO:0000313" key="6">
    <source>
        <dbReference type="EMBL" id="ERN08592.1"/>
    </source>
</evidence>
<dbReference type="Gene3D" id="1.10.287.10">
    <property type="entry name" value="S15/NS1, RNA-binding"/>
    <property type="match status" value="1"/>
</dbReference>
<keyword evidence="2" id="KW-0689">Ribosomal protein</keyword>
<comment type="similarity">
    <text evidence="1">Belongs to the universal ribosomal protein uS15 family.</text>
</comment>
<dbReference type="STRING" id="13333.W1PF30"/>
<dbReference type="InterPro" id="IPR005290">
    <property type="entry name" value="Ribosomal_uS15_bac-type"/>
</dbReference>
<dbReference type="KEGG" id="atr:18436725"/>
<dbReference type="CDD" id="cd00353">
    <property type="entry name" value="Ribosomal_S15p_S13e"/>
    <property type="match status" value="1"/>
</dbReference>
<dbReference type="HOGENOM" id="CLU_037471_2_0_1"/>
<feature type="compositionally biased region" description="Polar residues" evidence="5">
    <location>
        <begin position="20"/>
        <end position="32"/>
    </location>
</feature>
<dbReference type="PANTHER" id="PTHR47546:SF3">
    <property type="entry name" value="30S RIBOSOMAL PROTEIN S15, CHLOROPLASTIC"/>
    <property type="match status" value="1"/>
</dbReference>
<evidence type="ECO:0000256" key="1">
    <source>
        <dbReference type="ARBA" id="ARBA00008434"/>
    </source>
</evidence>
<evidence type="ECO:0000256" key="3">
    <source>
        <dbReference type="ARBA" id="ARBA00023274"/>
    </source>
</evidence>
<dbReference type="Gramene" id="ERN08592">
    <property type="protein sequence ID" value="ERN08592"/>
    <property type="gene ID" value="AMTR_s00017p00154160"/>
</dbReference>
<dbReference type="GO" id="GO:0003735">
    <property type="term" value="F:structural constituent of ribosome"/>
    <property type="evidence" value="ECO:0007669"/>
    <property type="project" value="InterPro"/>
</dbReference>
<evidence type="ECO:0000256" key="2">
    <source>
        <dbReference type="ARBA" id="ARBA00022980"/>
    </source>
</evidence>
<dbReference type="HAMAP" id="MF_01343_B">
    <property type="entry name" value="Ribosomal_uS15_B"/>
    <property type="match status" value="1"/>
</dbReference>
<dbReference type="SMART" id="SM01387">
    <property type="entry name" value="Ribosomal_S15"/>
    <property type="match status" value="1"/>
</dbReference>
<proteinExistence type="inferred from homology"/>
<dbReference type="PANTHER" id="PTHR47546">
    <property type="entry name" value="S15/NS1, RNA-BINDING PROTEIN"/>
    <property type="match status" value="1"/>
</dbReference>
<gene>
    <name evidence="6" type="ORF">AMTR_s00017p00154160</name>
</gene>
<dbReference type="eggNOG" id="KOG2815">
    <property type="taxonomic scope" value="Eukaryota"/>
</dbReference>
<keyword evidence="3" id="KW-0687">Ribonucleoprotein</keyword>
<dbReference type="EMBL" id="KI393256">
    <property type="protein sequence ID" value="ERN08592.1"/>
    <property type="molecule type" value="Genomic_DNA"/>
</dbReference>
<accession>W1PF30</accession>
<feature type="compositionally biased region" description="Pro residues" evidence="5">
    <location>
        <begin position="39"/>
        <end position="48"/>
    </location>
</feature>
<sequence>MTSMAISHSLKRSSVRALAKTTSQTRSTIRFLSSSSSSSPPPSPPPPSNEDKSTETPSFPSFKDLQASRQSSSSSPSPSRFQDVKASLRQPSPPRRLNTPNSPPFSRQAPSFLFPKPSKLASLEEIRKNLSEFRRKSAAPSQPASDKPQEISFQELYNSRIMERNQENIDSKPPTNLSFNAIRESLRQLRASGTHSTAKERASNAGSDILKSLSLKQFKDSLNLQPGDPPSQPLPSSMFAKEMVSDSGSLKTEFVKVYSYSELGEKLRKLRPDEVEGKNWFSLEELNERLKKLREIEEKENEARVGGVSFKDLRESLVQLKISSDAASKKSSMQRLAMLGQLGGQVTPSFMLSPPKDELIEKYFHPDNMSSAEKMKLELARVRDEFKMSESDCGSSRVQVAQLTTKIKHLSSVLHKKDKHSRKGLLAMVQRRKKLLKYLRRTDWESYCFCLSNLGLRDTPGYKI</sequence>
<dbReference type="GO" id="GO:0005737">
    <property type="term" value="C:cytoplasm"/>
    <property type="evidence" value="ECO:0007669"/>
    <property type="project" value="UniProtKB-ARBA"/>
</dbReference>
<evidence type="ECO:0000256" key="5">
    <source>
        <dbReference type="SAM" id="MobiDB-lite"/>
    </source>
</evidence>
<dbReference type="OMA" id="ATTESKW"/>
<reference evidence="7" key="1">
    <citation type="journal article" date="2013" name="Science">
        <title>The Amborella genome and the evolution of flowering plants.</title>
        <authorList>
            <consortium name="Amborella Genome Project"/>
        </authorList>
    </citation>
    <scope>NUCLEOTIDE SEQUENCE [LARGE SCALE GENOMIC DNA]</scope>
</reference>
<name>W1PF30_AMBTC</name>
<dbReference type="OrthoDB" id="441444at2759"/>
<evidence type="ECO:0000256" key="4">
    <source>
        <dbReference type="ARBA" id="ARBA00035250"/>
    </source>
</evidence>
<evidence type="ECO:0000313" key="7">
    <source>
        <dbReference type="Proteomes" id="UP000017836"/>
    </source>
</evidence>
<dbReference type="Proteomes" id="UP000017836">
    <property type="component" value="Unassembled WGS sequence"/>
</dbReference>
<dbReference type="Pfam" id="PF00312">
    <property type="entry name" value="Ribosomal_S15"/>
    <property type="match status" value="1"/>
</dbReference>
<feature type="region of interest" description="Disordered" evidence="5">
    <location>
        <begin position="133"/>
        <end position="152"/>
    </location>
</feature>
<dbReference type="NCBIfam" id="TIGR00952">
    <property type="entry name" value="S15_bact"/>
    <property type="match status" value="1"/>
</dbReference>
<dbReference type="AlphaFoldDB" id="W1PF30"/>
<dbReference type="GO" id="GO:0006412">
    <property type="term" value="P:translation"/>
    <property type="evidence" value="ECO:0007669"/>
    <property type="project" value="InterPro"/>
</dbReference>
<organism evidence="6 7">
    <name type="scientific">Amborella trichopoda</name>
    <dbReference type="NCBI Taxonomy" id="13333"/>
    <lineage>
        <taxon>Eukaryota</taxon>
        <taxon>Viridiplantae</taxon>
        <taxon>Streptophyta</taxon>
        <taxon>Embryophyta</taxon>
        <taxon>Tracheophyta</taxon>
        <taxon>Spermatophyta</taxon>
        <taxon>Magnoliopsida</taxon>
        <taxon>Amborellales</taxon>
        <taxon>Amborellaceae</taxon>
        <taxon>Amborella</taxon>
    </lineage>
</organism>